<dbReference type="GO" id="GO:0016776">
    <property type="term" value="F:phosphotransferase activity, phosphate group as acceptor"/>
    <property type="evidence" value="ECO:0007669"/>
    <property type="project" value="TreeGrafter"/>
</dbReference>
<feature type="transmembrane region" description="Helical" evidence="1">
    <location>
        <begin position="40"/>
        <end position="58"/>
    </location>
</feature>
<protein>
    <recommendedName>
        <fullName evidence="2">Sulfatase N-terminal domain-containing protein</fullName>
    </recommendedName>
</protein>
<dbReference type="Pfam" id="PF00884">
    <property type="entry name" value="Sulfatase"/>
    <property type="match status" value="1"/>
</dbReference>
<keyword evidence="1" id="KW-1133">Transmembrane helix</keyword>
<proteinExistence type="predicted"/>
<organism evidence="3 4">
    <name type="scientific">Porphyromonas gulae</name>
    <dbReference type="NCBI Taxonomy" id="111105"/>
    <lineage>
        <taxon>Bacteria</taxon>
        <taxon>Pseudomonadati</taxon>
        <taxon>Bacteroidota</taxon>
        <taxon>Bacteroidia</taxon>
        <taxon>Bacteroidales</taxon>
        <taxon>Porphyromonadaceae</taxon>
        <taxon>Porphyromonas</taxon>
    </lineage>
</organism>
<dbReference type="PANTHER" id="PTHR30443:SF2">
    <property type="entry name" value="PHOSPHOETHANOLAMINE TRANSFERASE EPTC"/>
    <property type="match status" value="1"/>
</dbReference>
<dbReference type="InterPro" id="IPR000917">
    <property type="entry name" value="Sulfatase_N"/>
</dbReference>
<dbReference type="PANTHER" id="PTHR30443">
    <property type="entry name" value="INNER MEMBRANE PROTEIN"/>
    <property type="match status" value="1"/>
</dbReference>
<feature type="transmembrane region" description="Helical" evidence="1">
    <location>
        <begin position="120"/>
        <end position="138"/>
    </location>
</feature>
<dbReference type="STRING" id="111105.HR09_04435"/>
<evidence type="ECO:0000313" key="4">
    <source>
        <dbReference type="Proteomes" id="UP000030130"/>
    </source>
</evidence>
<feature type="transmembrane region" description="Helical" evidence="1">
    <location>
        <begin position="170"/>
        <end position="189"/>
    </location>
</feature>
<dbReference type="Gene3D" id="3.40.720.10">
    <property type="entry name" value="Alkaline Phosphatase, subunit A"/>
    <property type="match status" value="1"/>
</dbReference>
<feature type="domain" description="Sulfatase N-terminal" evidence="2">
    <location>
        <begin position="246"/>
        <end position="518"/>
    </location>
</feature>
<gene>
    <name evidence="3" type="ORF">HR08_02085</name>
</gene>
<accession>A0A0A2FGL0</accession>
<dbReference type="GO" id="GO:0009244">
    <property type="term" value="P:lipopolysaccharide core region biosynthetic process"/>
    <property type="evidence" value="ECO:0007669"/>
    <property type="project" value="TreeGrafter"/>
</dbReference>
<dbReference type="eggNOG" id="COG2194">
    <property type="taxonomic scope" value="Bacteria"/>
</dbReference>
<dbReference type="GO" id="GO:0005886">
    <property type="term" value="C:plasma membrane"/>
    <property type="evidence" value="ECO:0007669"/>
    <property type="project" value="UniProtKB-SubCell"/>
</dbReference>
<dbReference type="Proteomes" id="UP000030130">
    <property type="component" value="Unassembled WGS sequence"/>
</dbReference>
<dbReference type="EMBL" id="JRAI01000013">
    <property type="protein sequence ID" value="KGN87474.1"/>
    <property type="molecule type" value="Genomic_DNA"/>
</dbReference>
<evidence type="ECO:0000256" key="1">
    <source>
        <dbReference type="SAM" id="Phobius"/>
    </source>
</evidence>
<reference evidence="3 4" key="1">
    <citation type="submission" date="2014-08" db="EMBL/GenBank/DDBJ databases">
        <title>Porphyromonas gulae strain:COT-052_OH1451 Genome sequencing.</title>
        <authorList>
            <person name="Wallis C."/>
            <person name="Deusch O."/>
            <person name="O'Flynn C."/>
            <person name="Davis I."/>
            <person name="Jospin G."/>
            <person name="Darling A.E."/>
            <person name="Coil D.A."/>
            <person name="Alexiev A."/>
            <person name="Horsfall A."/>
            <person name="Kirkwood N."/>
            <person name="Harris S."/>
            <person name="Eisen J.A."/>
        </authorList>
    </citation>
    <scope>NUCLEOTIDE SEQUENCE [LARGE SCALE GENOMIC DNA]</scope>
    <source>
        <strain evidence="4">COT-052 OH1451</strain>
    </source>
</reference>
<name>A0A0A2FGL0_9PORP</name>
<keyword evidence="1" id="KW-0472">Membrane</keyword>
<dbReference type="AlphaFoldDB" id="A0A0A2FGL0"/>
<dbReference type="InterPro" id="IPR017850">
    <property type="entry name" value="Alkaline_phosphatase_core_sf"/>
</dbReference>
<sequence>MDRRLYQLIWLLIFLFLVQFFNLLELQAMGVDSQGQMRMLRALLAWSLVGYLVPAFIPNRIIRNIVIGIELVYICVSFLTDFYLINIYRLPFSGAMAQPILATNPSEAIGFFRSGGNAMLFGRGLLLLLVAFVIARLLPWSVRKGFSLLLILMGKMPTSVRGFHRGRWGLIVLVLLMIFLGVWHAKYIYAAYRSNWIRYNAMSLPERLWLSNRMAQKEISLSNIYYHPQAPHENHLHRERTIDTPHNVIVVYDRLIYPHLMHCYGHYIKNTPTIDSLIASQELFILDKAYTADNTPHFAMAQALSYYDPGDESSWDVYPTLPGVMRLAGYRTFWLDNTPKATPWLDVVPQLAADCDSSYHVNLRASEECWNGNSPLDEAVLEHLTDYRQGSQSVFSVIHLQGGEGSIWSRVNRDFWTFDRRHFTVFDNIQPDDRDVLAQYHNLLLYHDHILGKIIDFYSSTPSIVIYMGNLGVQGDTHPYDGTPIDEADRSRVPFMIYLSPEMKRLRPDWSEQIQALIGKTYSTADFPEWLTRLLGFEYFKNKSIVVQEE</sequence>
<feature type="transmembrane region" description="Helical" evidence="1">
    <location>
        <begin position="65"/>
        <end position="85"/>
    </location>
</feature>
<evidence type="ECO:0000259" key="2">
    <source>
        <dbReference type="Pfam" id="PF00884"/>
    </source>
</evidence>
<evidence type="ECO:0000313" key="3">
    <source>
        <dbReference type="EMBL" id="KGN87474.1"/>
    </source>
</evidence>
<keyword evidence="1" id="KW-0812">Transmembrane</keyword>
<comment type="caution">
    <text evidence="3">The sequence shown here is derived from an EMBL/GenBank/DDBJ whole genome shotgun (WGS) entry which is preliminary data.</text>
</comment>
<dbReference type="InterPro" id="IPR040423">
    <property type="entry name" value="PEA_transferase"/>
</dbReference>
<dbReference type="SUPFAM" id="SSF53649">
    <property type="entry name" value="Alkaline phosphatase-like"/>
    <property type="match status" value="1"/>
</dbReference>